<name>A0A7W9DUF7_9ACTN</name>
<dbReference type="GO" id="GO:0008703">
    <property type="term" value="F:5-amino-6-(5-phosphoribosylamino)uracil reductase activity"/>
    <property type="evidence" value="ECO:0007669"/>
    <property type="project" value="InterPro"/>
</dbReference>
<comment type="caution">
    <text evidence="2">The sequence shown here is derived from an EMBL/GenBank/DDBJ whole genome shotgun (WGS) entry which is preliminary data.</text>
</comment>
<evidence type="ECO:0000259" key="1">
    <source>
        <dbReference type="Pfam" id="PF01872"/>
    </source>
</evidence>
<accession>A0A7W9DUF7</accession>
<dbReference type="SUPFAM" id="SSF53597">
    <property type="entry name" value="Dihydrofolate reductase-like"/>
    <property type="match status" value="1"/>
</dbReference>
<protein>
    <submittedName>
        <fullName evidence="2">Dihydrofolate reductase</fullName>
    </submittedName>
</protein>
<dbReference type="RefSeq" id="WP_184618208.1">
    <property type="nucleotide sequence ID" value="NZ_BOOS01000005.1"/>
</dbReference>
<dbReference type="Pfam" id="PF01872">
    <property type="entry name" value="RibD_C"/>
    <property type="match status" value="1"/>
</dbReference>
<proteinExistence type="predicted"/>
<dbReference type="InterPro" id="IPR002734">
    <property type="entry name" value="RibDG_C"/>
</dbReference>
<evidence type="ECO:0000313" key="3">
    <source>
        <dbReference type="Proteomes" id="UP000588112"/>
    </source>
</evidence>
<keyword evidence="3" id="KW-1185">Reference proteome</keyword>
<dbReference type="InterPro" id="IPR024072">
    <property type="entry name" value="DHFR-like_dom_sf"/>
</dbReference>
<reference evidence="2 3" key="1">
    <citation type="submission" date="2020-08" db="EMBL/GenBank/DDBJ databases">
        <title>Sequencing the genomes of 1000 actinobacteria strains.</title>
        <authorList>
            <person name="Klenk H.-P."/>
        </authorList>
    </citation>
    <scope>NUCLEOTIDE SEQUENCE [LARGE SCALE GENOMIC DNA]</scope>
    <source>
        <strain evidence="2 3">DSM 45790</strain>
    </source>
</reference>
<sequence length="71" mass="7692">MRLRFVRPVADALAAAGLLDEYHVWVYPVIKGEGEPLFRRESAGTLELLGATTFSTGALALTYRPLTSPSA</sequence>
<dbReference type="GO" id="GO:0009231">
    <property type="term" value="P:riboflavin biosynthetic process"/>
    <property type="evidence" value="ECO:0007669"/>
    <property type="project" value="InterPro"/>
</dbReference>
<dbReference type="AlphaFoldDB" id="A0A7W9DUF7"/>
<gene>
    <name evidence="2" type="ORF">BJ981_007502</name>
</gene>
<dbReference type="Gene3D" id="3.40.430.10">
    <property type="entry name" value="Dihydrofolate Reductase, subunit A"/>
    <property type="match status" value="1"/>
</dbReference>
<dbReference type="Proteomes" id="UP000588112">
    <property type="component" value="Unassembled WGS sequence"/>
</dbReference>
<dbReference type="EMBL" id="JACHBR010000004">
    <property type="protein sequence ID" value="MBB5631716.1"/>
    <property type="molecule type" value="Genomic_DNA"/>
</dbReference>
<organism evidence="2 3">
    <name type="scientific">Sphaerisporangium krabiense</name>
    <dbReference type="NCBI Taxonomy" id="763782"/>
    <lineage>
        <taxon>Bacteria</taxon>
        <taxon>Bacillati</taxon>
        <taxon>Actinomycetota</taxon>
        <taxon>Actinomycetes</taxon>
        <taxon>Streptosporangiales</taxon>
        <taxon>Streptosporangiaceae</taxon>
        <taxon>Sphaerisporangium</taxon>
    </lineage>
</organism>
<feature type="domain" description="Bacterial bifunctional deaminase-reductase C-terminal" evidence="1">
    <location>
        <begin position="10"/>
        <end position="58"/>
    </location>
</feature>
<evidence type="ECO:0000313" key="2">
    <source>
        <dbReference type="EMBL" id="MBB5631716.1"/>
    </source>
</evidence>